<reference evidence="2" key="1">
    <citation type="submission" date="2020-06" db="EMBL/GenBank/DDBJ databases">
        <title>WGS assembly of Ceratodon purpureus strain R40.</title>
        <authorList>
            <person name="Carey S.B."/>
            <person name="Jenkins J."/>
            <person name="Shu S."/>
            <person name="Lovell J.T."/>
            <person name="Sreedasyam A."/>
            <person name="Maumus F."/>
            <person name="Tiley G.P."/>
            <person name="Fernandez-Pozo N."/>
            <person name="Barry K."/>
            <person name="Chen C."/>
            <person name="Wang M."/>
            <person name="Lipzen A."/>
            <person name="Daum C."/>
            <person name="Saski C.A."/>
            <person name="Payton A.C."/>
            <person name="Mcbreen J.C."/>
            <person name="Conrad R.E."/>
            <person name="Kollar L.M."/>
            <person name="Olsson S."/>
            <person name="Huttunen S."/>
            <person name="Landis J.B."/>
            <person name="Wickett N.J."/>
            <person name="Johnson M.G."/>
            <person name="Rensing S.A."/>
            <person name="Grimwood J."/>
            <person name="Schmutz J."/>
            <person name="Mcdaniel S.F."/>
        </authorList>
    </citation>
    <scope>NUCLEOTIDE SEQUENCE</scope>
    <source>
        <strain evidence="2">R40</strain>
    </source>
</reference>
<dbReference type="AlphaFoldDB" id="A0A8T0I6Y3"/>
<comment type="caution">
    <text evidence="2">The sequence shown here is derived from an EMBL/GenBank/DDBJ whole genome shotgun (WGS) entry which is preliminary data.</text>
</comment>
<dbReference type="Proteomes" id="UP000822688">
    <property type="component" value="Chromosome 4"/>
</dbReference>
<feature type="signal peptide" evidence="1">
    <location>
        <begin position="1"/>
        <end position="19"/>
    </location>
</feature>
<feature type="chain" id="PRO_5035897430" description="Secreted protein" evidence="1">
    <location>
        <begin position="20"/>
        <end position="61"/>
    </location>
</feature>
<evidence type="ECO:0000313" key="3">
    <source>
        <dbReference type="Proteomes" id="UP000822688"/>
    </source>
</evidence>
<evidence type="ECO:0000256" key="1">
    <source>
        <dbReference type="SAM" id="SignalP"/>
    </source>
</evidence>
<keyword evidence="1" id="KW-0732">Signal</keyword>
<proteinExistence type="predicted"/>
<name>A0A8T0I6Y3_CERPU</name>
<keyword evidence="3" id="KW-1185">Reference proteome</keyword>
<organism evidence="2 3">
    <name type="scientific">Ceratodon purpureus</name>
    <name type="common">Fire moss</name>
    <name type="synonym">Dicranum purpureum</name>
    <dbReference type="NCBI Taxonomy" id="3225"/>
    <lineage>
        <taxon>Eukaryota</taxon>
        <taxon>Viridiplantae</taxon>
        <taxon>Streptophyta</taxon>
        <taxon>Embryophyta</taxon>
        <taxon>Bryophyta</taxon>
        <taxon>Bryophytina</taxon>
        <taxon>Bryopsida</taxon>
        <taxon>Dicranidae</taxon>
        <taxon>Pseudoditrichales</taxon>
        <taxon>Ditrichaceae</taxon>
        <taxon>Ceratodon</taxon>
    </lineage>
</organism>
<evidence type="ECO:0000313" key="2">
    <source>
        <dbReference type="EMBL" id="KAG0578729.1"/>
    </source>
</evidence>
<accession>A0A8T0I6Y3</accession>
<evidence type="ECO:0008006" key="4">
    <source>
        <dbReference type="Google" id="ProtNLM"/>
    </source>
</evidence>
<dbReference type="EMBL" id="CM026424">
    <property type="protein sequence ID" value="KAG0578729.1"/>
    <property type="molecule type" value="Genomic_DNA"/>
</dbReference>
<sequence>MFMHPFFFWLALSLKGCNGLQKVVQRYLRNVTCEKPTWACLYRMSSTPLPCSRGLRTKHSS</sequence>
<gene>
    <name evidence="2" type="ORF">KC19_4G045700</name>
</gene>
<protein>
    <recommendedName>
        <fullName evidence="4">Secreted protein</fullName>
    </recommendedName>
</protein>